<dbReference type="eggNOG" id="ENOG502R236">
    <property type="taxonomic scope" value="Eukaryota"/>
</dbReference>
<dbReference type="EMBL" id="DF238810">
    <property type="protein sequence ID" value="GAC97660.1"/>
    <property type="molecule type" value="Genomic_DNA"/>
</dbReference>
<proteinExistence type="predicted"/>
<dbReference type="RefSeq" id="XP_012191247.1">
    <property type="nucleotide sequence ID" value="XM_012335857.1"/>
</dbReference>
<evidence type="ECO:0000313" key="3">
    <source>
        <dbReference type="Proteomes" id="UP000014071"/>
    </source>
</evidence>
<dbReference type="Proteomes" id="UP000014071">
    <property type="component" value="Unassembled WGS sequence"/>
</dbReference>
<feature type="chain" id="PRO_5004487893" evidence="1">
    <location>
        <begin position="20"/>
        <end position="681"/>
    </location>
</feature>
<dbReference type="GeneID" id="24110526"/>
<protein>
    <submittedName>
        <fullName evidence="2">Uncharacterized protein</fullName>
    </submittedName>
</protein>
<keyword evidence="1" id="KW-0732">Signal</keyword>
<gene>
    <name evidence="2" type="ORF">PHSY_005246</name>
</gene>
<name>R9PHS2_PSEHS</name>
<organism evidence="2 3">
    <name type="scientific">Pseudozyma hubeiensis (strain SY62)</name>
    <name type="common">Yeast</name>
    <dbReference type="NCBI Taxonomy" id="1305764"/>
    <lineage>
        <taxon>Eukaryota</taxon>
        <taxon>Fungi</taxon>
        <taxon>Dikarya</taxon>
        <taxon>Basidiomycota</taxon>
        <taxon>Ustilaginomycotina</taxon>
        <taxon>Ustilaginomycetes</taxon>
        <taxon>Ustilaginales</taxon>
        <taxon>Ustilaginaceae</taxon>
        <taxon>Pseudozyma</taxon>
    </lineage>
</organism>
<accession>R9PHS2</accession>
<evidence type="ECO:0000256" key="1">
    <source>
        <dbReference type="SAM" id="SignalP"/>
    </source>
</evidence>
<reference evidence="3" key="1">
    <citation type="journal article" date="2013" name="Genome Announc.">
        <title>Draft genome sequence of the basidiomycetous yeast-like fungus Pseudozyma hubeiensis SY62, which produces an abundant amount of the biosurfactant mannosylerythritol lipids.</title>
        <authorList>
            <person name="Konishi M."/>
            <person name="Hatada Y."/>
            <person name="Horiuchi J."/>
        </authorList>
    </citation>
    <scope>NUCLEOTIDE SEQUENCE [LARGE SCALE GENOMIC DNA]</scope>
    <source>
        <strain evidence="3">SY62</strain>
    </source>
</reference>
<keyword evidence="3" id="KW-1185">Reference proteome</keyword>
<evidence type="ECO:0000313" key="2">
    <source>
        <dbReference type="EMBL" id="GAC97660.1"/>
    </source>
</evidence>
<dbReference type="OrthoDB" id="2549956at2759"/>
<dbReference type="AlphaFoldDB" id="R9PHS2"/>
<sequence>MRISSSLLLVLAAITAANAANVASVAPRSEPSSPPFNRRQEVDEKWAIIKTRRAEPSPHISIPKHLADAQVDALDAASVNAAPEELGHLDRLASASTRRRHLAHASALNAVHVNVGQVDIKHLASVVHTLSASLESDTKTADHILQEKDHKKARSHAEKLLSKIKVDLQHANTDIGKLSKEAGQKRALLSGLGVDLAQLTQIVDSKNIVGTQSLVTRLSSLKVDSVLQGDVFSVLTDLDVLKTVQSVTGIDTVLTSLLSVPDSVALLDNLKQLDDPECFVSSLVDIPDLEALVGAAPNGLTSIASLSGTNKLMSYVNKYGYTTVGRVLNTAGVPCVLESLVKVPGSVKLLRSIKSVADVNSLVSGINVIGVMDFVKSIQAVDNVDALVSTVKSVAGGELKKRAELLDGVESTLSGVTSGLPLGEILKIKRAIAHIDALPASVDVDVKHRRDLIQDLGVDQALNNLDVAKIASLKRSIADLSAVSTEEVTNIIGSVVKRDGIVGGVVGGLEGGVGDVVAFVDGSVVGGVEHISKRDLPVDQVLDAVDLNRILALRRSAVLDTLPSISSLDLNHILPAVQRAISNADSITKSVSRRDATSLTLLSDSLDTLTSSVSILLPKLVKVSDAVHDEAVTKEIKTEVIPMVAKVGGSLDKVVKVQAPQLEKQTGKVVATADKASKSIP</sequence>
<dbReference type="HOGENOM" id="CLU_407669_0_0_1"/>
<feature type="signal peptide" evidence="1">
    <location>
        <begin position="1"/>
        <end position="19"/>
    </location>
</feature>